<evidence type="ECO:0000313" key="3">
    <source>
        <dbReference type="Proteomes" id="UP001221757"/>
    </source>
</evidence>
<keyword evidence="3" id="KW-1185">Reference proteome</keyword>
<protein>
    <submittedName>
        <fullName evidence="2">Uncharacterized protein</fullName>
    </submittedName>
</protein>
<evidence type="ECO:0000256" key="1">
    <source>
        <dbReference type="SAM" id="Coils"/>
    </source>
</evidence>
<accession>A0AAD7CMX5</accession>
<feature type="coiled-coil region" evidence="1">
    <location>
        <begin position="111"/>
        <end position="138"/>
    </location>
</feature>
<reference evidence="2" key="1">
    <citation type="submission" date="2023-03" db="EMBL/GenBank/DDBJ databases">
        <title>Massive genome expansion in bonnet fungi (Mycena s.s.) driven by repeated elements and novel gene families across ecological guilds.</title>
        <authorList>
            <consortium name="Lawrence Berkeley National Laboratory"/>
            <person name="Harder C.B."/>
            <person name="Miyauchi S."/>
            <person name="Viragh M."/>
            <person name="Kuo A."/>
            <person name="Thoen E."/>
            <person name="Andreopoulos B."/>
            <person name="Lu D."/>
            <person name="Skrede I."/>
            <person name="Drula E."/>
            <person name="Henrissat B."/>
            <person name="Morin E."/>
            <person name="Kohler A."/>
            <person name="Barry K."/>
            <person name="LaButti K."/>
            <person name="Morin E."/>
            <person name="Salamov A."/>
            <person name="Lipzen A."/>
            <person name="Mereny Z."/>
            <person name="Hegedus B."/>
            <person name="Baldrian P."/>
            <person name="Stursova M."/>
            <person name="Weitz H."/>
            <person name="Taylor A."/>
            <person name="Grigoriev I.V."/>
            <person name="Nagy L.G."/>
            <person name="Martin F."/>
            <person name="Kauserud H."/>
        </authorList>
    </citation>
    <scope>NUCLEOTIDE SEQUENCE</scope>
    <source>
        <strain evidence="2">CBHHK067</strain>
    </source>
</reference>
<gene>
    <name evidence="2" type="ORF">B0H17DRAFT_1214489</name>
</gene>
<dbReference type="Proteomes" id="UP001221757">
    <property type="component" value="Unassembled WGS sequence"/>
</dbReference>
<evidence type="ECO:0000313" key="2">
    <source>
        <dbReference type="EMBL" id="KAJ7654163.1"/>
    </source>
</evidence>
<proteinExistence type="predicted"/>
<dbReference type="EMBL" id="JARKIE010000327">
    <property type="protein sequence ID" value="KAJ7654163.1"/>
    <property type="molecule type" value="Genomic_DNA"/>
</dbReference>
<name>A0AAD7CMX5_MYCRO</name>
<keyword evidence="1" id="KW-0175">Coiled coil</keyword>
<sequence>MSAPLAAPGDDLQTLLDRICRWPASHAGILSSHTPPLLTVRKIISKGPPSTIVVTARGPKAEVRRVKIVACSRQKRQTMCASSLPAGAREGCDPEDRALSCLESKSWADQAEANRAEVQEFRKLLRALQERIEESEACMLSLTQVRAPHEQSLVRQAARYRLGWEITEDNLWKTEERSLQTRAMANHHLYGLCGWVKSHPVLYACGHGHSYQMFGEPFRHFAEEAALAAVYPEREDKSEVDYSWKGLKFALLPWLCVVVPDSP</sequence>
<organism evidence="2 3">
    <name type="scientific">Mycena rosella</name>
    <name type="common">Pink bonnet</name>
    <name type="synonym">Agaricus rosellus</name>
    <dbReference type="NCBI Taxonomy" id="1033263"/>
    <lineage>
        <taxon>Eukaryota</taxon>
        <taxon>Fungi</taxon>
        <taxon>Dikarya</taxon>
        <taxon>Basidiomycota</taxon>
        <taxon>Agaricomycotina</taxon>
        <taxon>Agaricomycetes</taxon>
        <taxon>Agaricomycetidae</taxon>
        <taxon>Agaricales</taxon>
        <taxon>Marasmiineae</taxon>
        <taxon>Mycenaceae</taxon>
        <taxon>Mycena</taxon>
    </lineage>
</organism>
<dbReference type="AlphaFoldDB" id="A0AAD7CMX5"/>
<comment type="caution">
    <text evidence="2">The sequence shown here is derived from an EMBL/GenBank/DDBJ whole genome shotgun (WGS) entry which is preliminary data.</text>
</comment>